<gene>
    <name evidence="1" type="ORF">PLEPLA_LOCUS40370</name>
</gene>
<keyword evidence="2" id="KW-1185">Reference proteome</keyword>
<sequence>MNLSSVRSYLPPYSPPSLPLYLLLLGQPACPLGLRVEREARSEGRPKAVDPWRSRSCPMMSANLADTSRGAARFSSDQWNHLVPRLMRKMENVLEYTALNPKAVTQSSSLFMSVNMATIGLEGDGRGLTEFHSKGTESPTEPYVFLLDNLNWVKPRAENAASAEQHLSITMKNQCDVTLATNGNRFHCS</sequence>
<protein>
    <submittedName>
        <fullName evidence="1">Uncharacterized protein</fullName>
    </submittedName>
</protein>
<dbReference type="AlphaFoldDB" id="A0A9N7VQQ2"/>
<comment type="caution">
    <text evidence="1">The sequence shown here is derived from an EMBL/GenBank/DDBJ whole genome shotgun (WGS) entry which is preliminary data.</text>
</comment>
<dbReference type="Proteomes" id="UP001153269">
    <property type="component" value="Unassembled WGS sequence"/>
</dbReference>
<reference evidence="1" key="1">
    <citation type="submission" date="2020-03" db="EMBL/GenBank/DDBJ databases">
        <authorList>
            <person name="Weist P."/>
        </authorList>
    </citation>
    <scope>NUCLEOTIDE SEQUENCE</scope>
</reference>
<evidence type="ECO:0000313" key="2">
    <source>
        <dbReference type="Proteomes" id="UP001153269"/>
    </source>
</evidence>
<proteinExistence type="predicted"/>
<dbReference type="EMBL" id="CADEAL010004136">
    <property type="protein sequence ID" value="CAB1452620.1"/>
    <property type="molecule type" value="Genomic_DNA"/>
</dbReference>
<accession>A0A9N7VQQ2</accession>
<organism evidence="1 2">
    <name type="scientific">Pleuronectes platessa</name>
    <name type="common">European plaice</name>
    <dbReference type="NCBI Taxonomy" id="8262"/>
    <lineage>
        <taxon>Eukaryota</taxon>
        <taxon>Metazoa</taxon>
        <taxon>Chordata</taxon>
        <taxon>Craniata</taxon>
        <taxon>Vertebrata</taxon>
        <taxon>Euteleostomi</taxon>
        <taxon>Actinopterygii</taxon>
        <taxon>Neopterygii</taxon>
        <taxon>Teleostei</taxon>
        <taxon>Neoteleostei</taxon>
        <taxon>Acanthomorphata</taxon>
        <taxon>Carangaria</taxon>
        <taxon>Pleuronectiformes</taxon>
        <taxon>Pleuronectoidei</taxon>
        <taxon>Pleuronectidae</taxon>
        <taxon>Pleuronectes</taxon>
    </lineage>
</organism>
<evidence type="ECO:0000313" key="1">
    <source>
        <dbReference type="EMBL" id="CAB1452620.1"/>
    </source>
</evidence>
<name>A0A9N7VQQ2_PLEPL</name>